<evidence type="ECO:0000313" key="4">
    <source>
        <dbReference type="Proteomes" id="UP000077002"/>
    </source>
</evidence>
<feature type="domain" description="Acyclic terpene utilisation N-terminal" evidence="1">
    <location>
        <begin position="8"/>
        <end position="463"/>
    </location>
</feature>
<dbReference type="Proteomes" id="UP000077002">
    <property type="component" value="Unassembled WGS sequence"/>
</dbReference>
<sequence length="615" mass="66818">MSTSKRPLRICGVSGSALDRRHGFEAALGSTEQIDFLTGDWLSEGNMASSAIKKLSRNSFVRAANPALEIYGFEESFLASITPQLRNIEARKIKVVVNAGAAEPDVLCQRLGEVVQGQGLGLKTAWISGDDVLGSLREAASIGQTDLINLTTGERMEAIPNETVFAQAYLGARGIVKALEEGADIVICGRVADASPAIGATMWWHRWRPEQYEQLANAFVAGHLIECSTYVTGGNFSGFKTVPGIDDLGFPIVEISGSGEVVITKMASSGGVVNADTVTAQLLYEIQGPLYYHSDVTARLDSISLDTVGPNRVQIKGVVGLPPPPTTKVGFTSKTRYKAELHWSLVGLDIAEKANLLEKNIKSSLGESAISKFSLINFTTHGVCPANPASQNDATVDFRVFVQAESQEDLGYKNWIEPVLNVIMCSYPGATMQPAITAGIPQPYNEYCVALMPQRMVQHKAHVATNSYDVPHPVVTQVYPAQQDSYEFSHPVELASFGETVAAPLGLIVHARSGDKGSDANVGFWVRNDDEYDWLRTLLTVDKIKELLGIEHSPGNKIDRFEIPGIRAVHFLLHGHLDRGINSTSTYDILGKNVAEFLRARHVPLPKRFMSRGTI</sequence>
<feature type="domain" description="AtuA-like ferredoxin-fold" evidence="2">
    <location>
        <begin position="504"/>
        <end position="603"/>
    </location>
</feature>
<dbReference type="PANTHER" id="PTHR47585:SF2">
    <property type="entry name" value="DUF1446 DOMAIN PROTEIN (AFU_ORTHOLOGUE AFUA_6G11420)"/>
    <property type="match status" value="1"/>
</dbReference>
<protein>
    <recommendedName>
        <fullName evidence="5">DUF1446 domain protein</fullName>
    </recommendedName>
</protein>
<evidence type="ECO:0000313" key="3">
    <source>
        <dbReference type="EMBL" id="OAG44245.1"/>
    </source>
</evidence>
<keyword evidence="4" id="KW-1185">Reference proteome</keyword>
<dbReference type="AlphaFoldDB" id="A0A177FJ22"/>
<comment type="caution">
    <text evidence="3">The sequence shown here is derived from an EMBL/GenBank/DDBJ whole genome shotgun (WGS) entry which is preliminary data.</text>
</comment>
<dbReference type="EMBL" id="LVKK01000006">
    <property type="protein sequence ID" value="OAG44245.1"/>
    <property type="molecule type" value="Genomic_DNA"/>
</dbReference>
<gene>
    <name evidence="3" type="ORF">AYO21_01702</name>
</gene>
<dbReference type="OrthoDB" id="10265871at2759"/>
<evidence type="ECO:0008006" key="5">
    <source>
        <dbReference type="Google" id="ProtNLM"/>
    </source>
</evidence>
<dbReference type="Pfam" id="PF07287">
    <property type="entry name" value="AtuA"/>
    <property type="match status" value="1"/>
</dbReference>
<dbReference type="InterPro" id="IPR010839">
    <property type="entry name" value="AtuA_N"/>
</dbReference>
<accession>A0A177FJ22</accession>
<proteinExistence type="predicted"/>
<dbReference type="RefSeq" id="XP_022516197.1">
    <property type="nucleotide sequence ID" value="XM_022651684.1"/>
</dbReference>
<dbReference type="PANTHER" id="PTHR47585">
    <property type="match status" value="1"/>
</dbReference>
<organism evidence="3 4">
    <name type="scientific">Fonsecaea monophora</name>
    <dbReference type="NCBI Taxonomy" id="254056"/>
    <lineage>
        <taxon>Eukaryota</taxon>
        <taxon>Fungi</taxon>
        <taxon>Dikarya</taxon>
        <taxon>Ascomycota</taxon>
        <taxon>Pezizomycotina</taxon>
        <taxon>Eurotiomycetes</taxon>
        <taxon>Chaetothyriomycetidae</taxon>
        <taxon>Chaetothyriales</taxon>
        <taxon>Herpotrichiellaceae</taxon>
        <taxon>Fonsecaea</taxon>
    </lineage>
</organism>
<evidence type="ECO:0000259" key="1">
    <source>
        <dbReference type="Pfam" id="PF07287"/>
    </source>
</evidence>
<dbReference type="GeneID" id="34596880"/>
<name>A0A177FJ22_9EURO</name>
<reference evidence="3 4" key="1">
    <citation type="submission" date="2016-03" db="EMBL/GenBank/DDBJ databases">
        <title>Draft genome sequence of the Fonsecaea monophora CBS 269.37.</title>
        <authorList>
            <person name="Bombassaro A."/>
            <person name="Vinicius W.A."/>
            <person name="De Hoog S."/>
            <person name="Sun J."/>
            <person name="Souza E.M."/>
            <person name="Raittz R.T."/>
            <person name="Costa F."/>
            <person name="Leao A.C."/>
            <person name="Tadra-Sfeir M.Z."/>
            <person name="Baura V."/>
            <person name="Balsanelli E."/>
            <person name="Pedrosa F.O."/>
            <person name="Moreno L.F."/>
            <person name="Steffens M.B."/>
            <person name="Xi L."/>
            <person name="Bocca A.L."/>
            <person name="Felipe M.S."/>
            <person name="Teixeira M."/>
            <person name="Telles Filho F.Q."/>
            <person name="Azevedo C.M."/>
            <person name="Gomes R."/>
            <person name="Vicente V.A."/>
        </authorList>
    </citation>
    <scope>NUCLEOTIDE SEQUENCE [LARGE SCALE GENOMIC DNA]</scope>
    <source>
        <strain evidence="3 4">CBS 269.37</strain>
    </source>
</reference>
<dbReference type="InterPro" id="IPR056362">
    <property type="entry name" value="AtuA-like_ferredoxin_dom"/>
</dbReference>
<evidence type="ECO:0000259" key="2">
    <source>
        <dbReference type="Pfam" id="PF23544"/>
    </source>
</evidence>
<dbReference type="Pfam" id="PF23544">
    <property type="entry name" value="AtuA_ferredoxin"/>
    <property type="match status" value="1"/>
</dbReference>